<protein>
    <submittedName>
        <fullName evidence="1">Uncharacterized protein</fullName>
    </submittedName>
</protein>
<dbReference type="Gene3D" id="3.40.50.1110">
    <property type="entry name" value="SGNH hydrolase"/>
    <property type="match status" value="1"/>
</dbReference>
<keyword evidence="2" id="KW-1185">Reference proteome</keyword>
<dbReference type="SUPFAM" id="SSF52266">
    <property type="entry name" value="SGNH hydrolase"/>
    <property type="match status" value="1"/>
</dbReference>
<dbReference type="Proteomes" id="UP001152320">
    <property type="component" value="Chromosome 13"/>
</dbReference>
<dbReference type="OrthoDB" id="10569841at2759"/>
<dbReference type="InterPro" id="IPR036514">
    <property type="entry name" value="SGNH_hydro_sf"/>
</dbReference>
<dbReference type="AlphaFoldDB" id="A0A9Q1H2I1"/>
<accession>A0A9Q1H2I1</accession>
<gene>
    <name evidence="1" type="ORF">HOLleu_26477</name>
</gene>
<organism evidence="1 2">
    <name type="scientific">Holothuria leucospilota</name>
    <name type="common">Black long sea cucumber</name>
    <name type="synonym">Mertensiothuria leucospilota</name>
    <dbReference type="NCBI Taxonomy" id="206669"/>
    <lineage>
        <taxon>Eukaryota</taxon>
        <taxon>Metazoa</taxon>
        <taxon>Echinodermata</taxon>
        <taxon>Eleutherozoa</taxon>
        <taxon>Echinozoa</taxon>
        <taxon>Holothuroidea</taxon>
        <taxon>Aspidochirotacea</taxon>
        <taxon>Aspidochirotida</taxon>
        <taxon>Holothuriidae</taxon>
        <taxon>Holothuria</taxon>
    </lineage>
</organism>
<comment type="caution">
    <text evidence="1">The sequence shown here is derived from an EMBL/GenBank/DDBJ whole genome shotgun (WGS) entry which is preliminary data.</text>
</comment>
<evidence type="ECO:0000313" key="2">
    <source>
        <dbReference type="Proteomes" id="UP001152320"/>
    </source>
</evidence>
<sequence length="161" mass="18361">MDTHYDSIKNLNNNLKELAIKSDCNFIDNIPSFSYGDGEVDGSLFYDGLHLSQLGNDKLKAKLSTIGPVCIRINHRKAPTNSGSYRERRPISHNNEMAHKINGAKYTQSLYSRERGNYHGYLDPSYATRSSRANFSRLNMFSPKCEITTTNYEIFLDQPSR</sequence>
<dbReference type="EMBL" id="JAIZAY010000013">
    <property type="protein sequence ID" value="KAJ8030150.1"/>
    <property type="molecule type" value="Genomic_DNA"/>
</dbReference>
<name>A0A9Q1H2I1_HOLLE</name>
<reference evidence="1" key="1">
    <citation type="submission" date="2021-10" db="EMBL/GenBank/DDBJ databases">
        <title>Tropical sea cucumber genome reveals ecological adaptation and Cuvierian tubules defense mechanism.</title>
        <authorList>
            <person name="Chen T."/>
        </authorList>
    </citation>
    <scope>NUCLEOTIDE SEQUENCE</scope>
    <source>
        <strain evidence="1">Nanhai2018</strain>
        <tissue evidence="1">Muscle</tissue>
    </source>
</reference>
<evidence type="ECO:0000313" key="1">
    <source>
        <dbReference type="EMBL" id="KAJ8030150.1"/>
    </source>
</evidence>
<proteinExistence type="predicted"/>